<dbReference type="Proteomes" id="UP001056778">
    <property type="component" value="Chromosome 9"/>
</dbReference>
<proteinExistence type="predicted"/>
<gene>
    <name evidence="1" type="ORF">MML48_9g00001196</name>
</gene>
<comment type="caution">
    <text evidence="1">The sequence shown here is derived from an EMBL/GenBank/DDBJ whole genome shotgun (WGS) entry which is preliminary data.</text>
</comment>
<organism evidence="1 2">
    <name type="scientific">Holotrichia oblita</name>
    <name type="common">Chafer beetle</name>
    <dbReference type="NCBI Taxonomy" id="644536"/>
    <lineage>
        <taxon>Eukaryota</taxon>
        <taxon>Metazoa</taxon>
        <taxon>Ecdysozoa</taxon>
        <taxon>Arthropoda</taxon>
        <taxon>Hexapoda</taxon>
        <taxon>Insecta</taxon>
        <taxon>Pterygota</taxon>
        <taxon>Neoptera</taxon>
        <taxon>Endopterygota</taxon>
        <taxon>Coleoptera</taxon>
        <taxon>Polyphaga</taxon>
        <taxon>Scarabaeiformia</taxon>
        <taxon>Scarabaeidae</taxon>
        <taxon>Melolonthinae</taxon>
        <taxon>Holotrichia</taxon>
    </lineage>
</organism>
<dbReference type="EMBL" id="CM043023">
    <property type="protein sequence ID" value="KAI4455643.1"/>
    <property type="molecule type" value="Genomic_DNA"/>
</dbReference>
<name>A0ACB9SLG8_HOLOL</name>
<protein>
    <submittedName>
        <fullName evidence="1">Thap-type zinc finger superfamily</fullName>
    </submittedName>
</protein>
<sequence length="778" mass="88809">MEDLPFSLKGFTWEEFQKEYENLPSDLESDASDLNIYSDDDDMDGCAGDVDMDGCAGDVDVMDGVLEVGYDDVYENLEDDPEWNMPLSQLRIKLAGATWGQVEKINSPPEFTQYSGITDKFLTAINMVHVCCVRGCEDKQSTRHRFPNPRKNTFLYNTWLTLAGNESLLTKNPEDVYKNHRVCYIHFRKEDISSNMYFKKDTFPSLFLPRESTTERPEGNSNICTNTLDKILKHRYSACIEYEEHYYCKPFIGQTVSSPSTSGDSTARTVNVVDKPSTSKEIPHAEDRDRHCILMFDEMSIQPHVKLNVAVREFESFADNGFGVIDTGIADHVLVFIIRGITRRWKQPIFFSFSHGPSSSQKLKSLITEVIRRCIAAGLNVMATICDQGAPNVSAINSLASPTDPNRKIFFVDGRKIIHLYDPPHLLKGIRNNLLKSNLVWIKGARRLVAMWEDIYNAYKIDNGSGQLRAMPKLTEGHVNPHKFRKMKVFCASQVFSHNVASVMALMARVELTGLDGMKMRSNASDTAETLQFFVELFDSVNGMREWPERGKSTSVISLNGLEEVFKAVRCKGVRYIRPRDFNQDPVENFFGQIRQQGVRDTNPTAFMFTYHFRTSLVNGMATQHSLSANCEDDSYNILNRLRDFVSQETSANVIVREDVNISLPSEELTTYVDKRSIGYVSGFIAKNIRKLWIEELPNRGFPRKKEDILNSVQQFFIENPRPNPFKNNRPGDYWSKAFLRRHLTIVERTSEGVSTAGACVSEADIRKWFREIHDYLT</sequence>
<evidence type="ECO:0000313" key="1">
    <source>
        <dbReference type="EMBL" id="KAI4455643.1"/>
    </source>
</evidence>
<keyword evidence="2" id="KW-1185">Reference proteome</keyword>
<evidence type="ECO:0000313" key="2">
    <source>
        <dbReference type="Proteomes" id="UP001056778"/>
    </source>
</evidence>
<reference evidence="1" key="1">
    <citation type="submission" date="2022-04" db="EMBL/GenBank/DDBJ databases">
        <title>Chromosome-scale genome assembly of Holotrichia oblita Faldermann.</title>
        <authorList>
            <person name="Rongchong L."/>
        </authorList>
    </citation>
    <scope>NUCLEOTIDE SEQUENCE</scope>
    <source>
        <strain evidence="1">81SQS9</strain>
    </source>
</reference>
<accession>A0ACB9SLG8</accession>